<evidence type="ECO:0000256" key="5">
    <source>
        <dbReference type="SAM" id="MobiDB-lite"/>
    </source>
</evidence>
<dbReference type="SMART" id="SM00575">
    <property type="entry name" value="ZnF_PMZ"/>
    <property type="match status" value="1"/>
</dbReference>
<dbReference type="PANTHER" id="PTHR31973:SF166">
    <property type="entry name" value="OS10G0104700 PROTEIN"/>
    <property type="match status" value="1"/>
</dbReference>
<keyword evidence="2 4" id="KW-0863">Zinc-finger</keyword>
<reference evidence="8" key="1">
    <citation type="journal article" date="2020" name="Nat. Commun.">
        <title>Genome assembly of wild tea tree DASZ reveals pedigree and selection history of tea varieties.</title>
        <authorList>
            <person name="Zhang W."/>
            <person name="Zhang Y."/>
            <person name="Qiu H."/>
            <person name="Guo Y."/>
            <person name="Wan H."/>
            <person name="Zhang X."/>
            <person name="Scossa F."/>
            <person name="Alseekh S."/>
            <person name="Zhang Q."/>
            <person name="Wang P."/>
            <person name="Xu L."/>
            <person name="Schmidt M.H."/>
            <person name="Jia X."/>
            <person name="Li D."/>
            <person name="Zhu A."/>
            <person name="Guo F."/>
            <person name="Chen W."/>
            <person name="Ni D."/>
            <person name="Usadel B."/>
            <person name="Fernie A.R."/>
            <person name="Wen W."/>
        </authorList>
    </citation>
    <scope>NUCLEOTIDE SEQUENCE [LARGE SCALE GENOMIC DNA]</scope>
    <source>
        <strain evidence="8">cv. G240</strain>
    </source>
</reference>
<dbReference type="InterPro" id="IPR018289">
    <property type="entry name" value="MULE_transposase_dom"/>
</dbReference>
<feature type="compositionally biased region" description="Basic and acidic residues" evidence="5">
    <location>
        <begin position="175"/>
        <end position="187"/>
    </location>
</feature>
<dbReference type="AlphaFoldDB" id="A0A7J7FX90"/>
<evidence type="ECO:0000259" key="6">
    <source>
        <dbReference type="PROSITE" id="PS50966"/>
    </source>
</evidence>
<dbReference type="InterPro" id="IPR007527">
    <property type="entry name" value="Znf_SWIM"/>
</dbReference>
<keyword evidence="3" id="KW-0862">Zinc</keyword>
<feature type="domain" description="SWIM-type" evidence="6">
    <location>
        <begin position="526"/>
        <end position="558"/>
    </location>
</feature>
<name>A0A7J7FX90_CAMSI</name>
<dbReference type="Pfam" id="PF04434">
    <property type="entry name" value="SWIM"/>
    <property type="match status" value="1"/>
</dbReference>
<sequence length="652" mass="75101">MTSTSCNLLVWSPCNSSPSPIDFDINWWPPIDCSTAITVRLYLEPFNDSRTSTRLSFMIQSLVTMPTLINPFEESLLPGLTMKNLKNLRCPRAKCFQNHHLVAKADALPWLEELDIYFSDHNFDSKSAKYIVTVVGIEVMSRKLRRLHKIDITGQVGCSDRSLIALSSNWRRELREEKREKREERREKRERRGRKGEERGEQRVQRANQFFNLKRWTKIHSCGADVRTSKTPRLSSDLVSNVVSEHVRDRPLTRPTDVAYTFKADYGLDISYHVAWLGVEKAREAMHGRYKGQLLAATAKDGLFPVAFPIVDSESESNWSWFLYELSKVIADDRRMTFVSDRNLGFLEAMSKAFPSAYHGWCLQHLKNNFRDKLKGMENGFKEHLIRKLGDCAYEPTVTGFHALLEELKSEGKQRAYNFLSGLEPEHWANAYFRGQRHGEMTSNAAESFNNWIKEARNLPITKLVDTIRNQIMCQMPERRDIANKWNGVICPTFETNLQDSFNSSRSWNVSKANDDVFEVHSFPSVTVDVGRCVCSCYQWQVNGFPCEHAVAAIQRSAYNLNDCVEKYFHVENYREAHTAAIFPIPSVEKPDFCSSDFIILPPIVKRPAGRPRKSRIPSRGEKVSQIRCGRCEKMGRHNRKSCKEPIQSYIG</sequence>
<dbReference type="PROSITE" id="PS50966">
    <property type="entry name" value="ZF_SWIM"/>
    <property type="match status" value="1"/>
</dbReference>
<evidence type="ECO:0000256" key="2">
    <source>
        <dbReference type="ARBA" id="ARBA00022771"/>
    </source>
</evidence>
<proteinExistence type="predicted"/>
<dbReference type="InterPro" id="IPR006564">
    <property type="entry name" value="Znf_PMZ"/>
</dbReference>
<evidence type="ECO:0000256" key="4">
    <source>
        <dbReference type="PROSITE-ProRule" id="PRU00325"/>
    </source>
</evidence>
<dbReference type="EMBL" id="JACBKZ010000014">
    <property type="protein sequence ID" value="KAF5931606.1"/>
    <property type="molecule type" value="Genomic_DNA"/>
</dbReference>
<comment type="caution">
    <text evidence="7">The sequence shown here is derived from an EMBL/GenBank/DDBJ whole genome shotgun (WGS) entry which is preliminary data.</text>
</comment>
<dbReference type="Gene3D" id="3.80.10.10">
    <property type="entry name" value="Ribonuclease Inhibitor"/>
    <property type="match status" value="1"/>
</dbReference>
<evidence type="ECO:0000256" key="3">
    <source>
        <dbReference type="ARBA" id="ARBA00022833"/>
    </source>
</evidence>
<dbReference type="Pfam" id="PF10551">
    <property type="entry name" value="MULE"/>
    <property type="match status" value="1"/>
</dbReference>
<evidence type="ECO:0000313" key="7">
    <source>
        <dbReference type="EMBL" id="KAF5931606.1"/>
    </source>
</evidence>
<dbReference type="Proteomes" id="UP000593564">
    <property type="component" value="Unassembled WGS sequence"/>
</dbReference>
<evidence type="ECO:0000256" key="1">
    <source>
        <dbReference type="ARBA" id="ARBA00022723"/>
    </source>
</evidence>
<dbReference type="PANTHER" id="PTHR31973">
    <property type="entry name" value="POLYPROTEIN, PUTATIVE-RELATED"/>
    <property type="match status" value="1"/>
</dbReference>
<protein>
    <recommendedName>
        <fullName evidence="6">SWIM-type domain-containing protein</fullName>
    </recommendedName>
</protein>
<feature type="region of interest" description="Disordered" evidence="5">
    <location>
        <begin position="175"/>
        <end position="202"/>
    </location>
</feature>
<reference evidence="7 8" key="2">
    <citation type="submission" date="2020-07" db="EMBL/GenBank/DDBJ databases">
        <title>Genome assembly of wild tea tree DASZ reveals pedigree and selection history of tea varieties.</title>
        <authorList>
            <person name="Zhang W."/>
        </authorList>
    </citation>
    <scope>NUCLEOTIDE SEQUENCE [LARGE SCALE GENOMIC DNA]</scope>
    <source>
        <strain evidence="8">cv. G240</strain>
        <tissue evidence="7">Leaf</tissue>
    </source>
</reference>
<dbReference type="GO" id="GO:0008270">
    <property type="term" value="F:zinc ion binding"/>
    <property type="evidence" value="ECO:0007669"/>
    <property type="project" value="UniProtKB-KW"/>
</dbReference>
<accession>A0A7J7FX90</accession>
<keyword evidence="8" id="KW-1185">Reference proteome</keyword>
<evidence type="ECO:0000313" key="8">
    <source>
        <dbReference type="Proteomes" id="UP000593564"/>
    </source>
</evidence>
<organism evidence="7 8">
    <name type="scientific">Camellia sinensis</name>
    <name type="common">Tea plant</name>
    <name type="synonym">Thea sinensis</name>
    <dbReference type="NCBI Taxonomy" id="4442"/>
    <lineage>
        <taxon>Eukaryota</taxon>
        <taxon>Viridiplantae</taxon>
        <taxon>Streptophyta</taxon>
        <taxon>Embryophyta</taxon>
        <taxon>Tracheophyta</taxon>
        <taxon>Spermatophyta</taxon>
        <taxon>Magnoliopsida</taxon>
        <taxon>eudicotyledons</taxon>
        <taxon>Gunneridae</taxon>
        <taxon>Pentapetalae</taxon>
        <taxon>asterids</taxon>
        <taxon>Ericales</taxon>
        <taxon>Theaceae</taxon>
        <taxon>Camellia</taxon>
    </lineage>
</organism>
<keyword evidence="1" id="KW-0479">Metal-binding</keyword>
<dbReference type="InterPro" id="IPR032675">
    <property type="entry name" value="LRR_dom_sf"/>
</dbReference>
<gene>
    <name evidence="7" type="ORF">HYC85_027777</name>
</gene>